<dbReference type="AlphaFoldDB" id="A0A382DGK2"/>
<dbReference type="EMBL" id="UINC01039314">
    <property type="protein sequence ID" value="SVB37620.1"/>
    <property type="molecule type" value="Genomic_DNA"/>
</dbReference>
<name>A0A382DGK2_9ZZZZ</name>
<keyword evidence="1" id="KW-1133">Transmembrane helix</keyword>
<keyword evidence="1" id="KW-0472">Membrane</keyword>
<reference evidence="2" key="1">
    <citation type="submission" date="2018-05" db="EMBL/GenBank/DDBJ databases">
        <authorList>
            <person name="Lanie J.A."/>
            <person name="Ng W.-L."/>
            <person name="Kazmierczak K.M."/>
            <person name="Andrzejewski T.M."/>
            <person name="Davidsen T.M."/>
            <person name="Wayne K.J."/>
            <person name="Tettelin H."/>
            <person name="Glass J.I."/>
            <person name="Rusch D."/>
            <person name="Podicherti R."/>
            <person name="Tsui H.-C.T."/>
            <person name="Winkler M.E."/>
        </authorList>
    </citation>
    <scope>NUCLEOTIDE SEQUENCE</scope>
</reference>
<sequence>MEIDGNLLILVSLLVLGSSYTSWRIGVMEGIKRTVEFVDKHKLVDFDEERKNSS</sequence>
<gene>
    <name evidence="2" type="ORF">METZ01_LOCUS190474</name>
</gene>
<proteinExistence type="predicted"/>
<organism evidence="2">
    <name type="scientific">marine metagenome</name>
    <dbReference type="NCBI Taxonomy" id="408172"/>
    <lineage>
        <taxon>unclassified sequences</taxon>
        <taxon>metagenomes</taxon>
        <taxon>ecological metagenomes</taxon>
    </lineage>
</organism>
<evidence type="ECO:0000313" key="2">
    <source>
        <dbReference type="EMBL" id="SVB37620.1"/>
    </source>
</evidence>
<evidence type="ECO:0000256" key="1">
    <source>
        <dbReference type="SAM" id="Phobius"/>
    </source>
</evidence>
<feature type="transmembrane region" description="Helical" evidence="1">
    <location>
        <begin position="6"/>
        <end position="23"/>
    </location>
</feature>
<keyword evidence="1" id="KW-0812">Transmembrane</keyword>
<protein>
    <submittedName>
        <fullName evidence="2">Uncharacterized protein</fullName>
    </submittedName>
</protein>
<accession>A0A382DGK2</accession>